<keyword evidence="2" id="KW-1185">Reference proteome</keyword>
<dbReference type="Proteomes" id="UP000265618">
    <property type="component" value="Unassembled WGS sequence"/>
</dbReference>
<dbReference type="EMBL" id="BDIP01002368">
    <property type="protein sequence ID" value="GIQ86189.1"/>
    <property type="molecule type" value="Genomic_DNA"/>
</dbReference>
<dbReference type="SUPFAM" id="SSF48371">
    <property type="entry name" value="ARM repeat"/>
    <property type="match status" value="1"/>
</dbReference>
<protein>
    <submittedName>
        <fullName evidence="1">Uncharacterized protein</fullName>
    </submittedName>
</protein>
<dbReference type="InterPro" id="IPR011989">
    <property type="entry name" value="ARM-like"/>
</dbReference>
<accession>A0A9K3GJI5</accession>
<name>A0A9K3GJI5_9EUKA</name>
<evidence type="ECO:0000313" key="1">
    <source>
        <dbReference type="EMBL" id="GIQ86189.1"/>
    </source>
</evidence>
<dbReference type="InterPro" id="IPR016024">
    <property type="entry name" value="ARM-type_fold"/>
</dbReference>
<evidence type="ECO:0000313" key="2">
    <source>
        <dbReference type="Proteomes" id="UP000265618"/>
    </source>
</evidence>
<dbReference type="AlphaFoldDB" id="A0A9K3GJI5"/>
<sequence length="203" mass="21898">MLHARLFESLDALAGTGSGDVHHVLCVLCNLTWHARSDIEGRYCETYLAGTIRALAHYQGDGVIGGLAANTLANLLRCKSLRGSPIAPEAVLCILDAYHHQPDSLTAQALCEAVGYFSEDPDTFESLPHTDVIVATLDCIHAHGDNSDVVMVAVTALRNMAQLGSEHQDTLRRHNTLGTLEGIEFGDEEVAAAIHALRNFLTE</sequence>
<gene>
    <name evidence="1" type="ORF">KIPB_007992</name>
</gene>
<comment type="caution">
    <text evidence="1">The sequence shown here is derived from an EMBL/GenBank/DDBJ whole genome shotgun (WGS) entry which is preliminary data.</text>
</comment>
<dbReference type="Gene3D" id="1.25.10.10">
    <property type="entry name" value="Leucine-rich Repeat Variant"/>
    <property type="match status" value="1"/>
</dbReference>
<organism evidence="1 2">
    <name type="scientific">Kipferlia bialata</name>
    <dbReference type="NCBI Taxonomy" id="797122"/>
    <lineage>
        <taxon>Eukaryota</taxon>
        <taxon>Metamonada</taxon>
        <taxon>Carpediemonas-like organisms</taxon>
        <taxon>Kipferlia</taxon>
    </lineage>
</organism>
<proteinExistence type="predicted"/>
<reference evidence="1 2" key="1">
    <citation type="journal article" date="2018" name="PLoS ONE">
        <title>The draft genome of Kipferlia bialata reveals reductive genome evolution in fornicate parasites.</title>
        <authorList>
            <person name="Tanifuji G."/>
            <person name="Takabayashi S."/>
            <person name="Kume K."/>
            <person name="Takagi M."/>
            <person name="Nakayama T."/>
            <person name="Kamikawa R."/>
            <person name="Inagaki Y."/>
            <person name="Hashimoto T."/>
        </authorList>
    </citation>
    <scope>NUCLEOTIDE SEQUENCE [LARGE SCALE GENOMIC DNA]</scope>
    <source>
        <strain evidence="1">NY0173</strain>
    </source>
</reference>